<dbReference type="Proteomes" id="UP000784294">
    <property type="component" value="Unassembled WGS sequence"/>
</dbReference>
<gene>
    <name evidence="1" type="ORF">PXEA_LOCUS37207</name>
</gene>
<evidence type="ECO:0000313" key="1">
    <source>
        <dbReference type="EMBL" id="VEL43767.1"/>
    </source>
</evidence>
<keyword evidence="2" id="KW-1185">Reference proteome</keyword>
<protein>
    <submittedName>
        <fullName evidence="1">Uncharacterized protein</fullName>
    </submittedName>
</protein>
<evidence type="ECO:0000313" key="2">
    <source>
        <dbReference type="Proteomes" id="UP000784294"/>
    </source>
</evidence>
<accession>A0A3S5B297</accession>
<proteinExistence type="predicted"/>
<comment type="caution">
    <text evidence="1">The sequence shown here is derived from an EMBL/GenBank/DDBJ whole genome shotgun (WGS) entry which is preliminary data.</text>
</comment>
<dbReference type="EMBL" id="CAAALY010284942">
    <property type="protein sequence ID" value="VEL43767.1"/>
    <property type="molecule type" value="Genomic_DNA"/>
</dbReference>
<name>A0A3S5B297_9PLAT</name>
<reference evidence="1" key="1">
    <citation type="submission" date="2018-11" db="EMBL/GenBank/DDBJ databases">
        <authorList>
            <consortium name="Pathogen Informatics"/>
        </authorList>
    </citation>
    <scope>NUCLEOTIDE SEQUENCE</scope>
</reference>
<sequence length="88" mass="9777">MPAQRRRLAGTVVPGARTHRRATDAFTRTHTHRAASIHTRHRCLRAQEPRIRLAGVKGCNCTSRSVEVRPSAKTDRIVDLARLAEAAT</sequence>
<organism evidence="1 2">
    <name type="scientific">Protopolystoma xenopodis</name>
    <dbReference type="NCBI Taxonomy" id="117903"/>
    <lineage>
        <taxon>Eukaryota</taxon>
        <taxon>Metazoa</taxon>
        <taxon>Spiralia</taxon>
        <taxon>Lophotrochozoa</taxon>
        <taxon>Platyhelminthes</taxon>
        <taxon>Monogenea</taxon>
        <taxon>Polyopisthocotylea</taxon>
        <taxon>Polystomatidea</taxon>
        <taxon>Polystomatidae</taxon>
        <taxon>Protopolystoma</taxon>
    </lineage>
</organism>
<dbReference type="AlphaFoldDB" id="A0A3S5B297"/>